<sequence>MAKALHAPGGISSSFCEQLRDFIDDCAQCPADDEHARIREAVELVRGGQPVPARTRLETLLAVGAGLDAALLVVGDEPAFMCSRSENGVSMASCLVSDSEEDVCAEGATPALALLGAWASALLMAIEQIPSLDDKVFAGMEIVLH</sequence>
<evidence type="ECO:0000313" key="2">
    <source>
        <dbReference type="Proteomes" id="UP001162881"/>
    </source>
</evidence>
<evidence type="ECO:0000313" key="1">
    <source>
        <dbReference type="EMBL" id="MCJ2183257.1"/>
    </source>
</evidence>
<accession>A0ABT0BDY9</accession>
<keyword evidence="2" id="KW-1185">Reference proteome</keyword>
<name>A0ABT0BDY9_9SPHN</name>
<dbReference type="Proteomes" id="UP001162881">
    <property type="component" value="Unassembled WGS sequence"/>
</dbReference>
<reference evidence="1" key="1">
    <citation type="submission" date="2022-03" db="EMBL/GenBank/DDBJ databases">
        <title>Identification of a novel bacterium isolated from mangrove sediments.</title>
        <authorList>
            <person name="Pan X."/>
        </authorList>
    </citation>
    <scope>NUCLEOTIDE SEQUENCE</scope>
    <source>
        <strain evidence="1">B1949</strain>
    </source>
</reference>
<organism evidence="1 2">
    <name type="scientific">Novosphingobium organovorum</name>
    <dbReference type="NCBI Taxonomy" id="2930092"/>
    <lineage>
        <taxon>Bacteria</taxon>
        <taxon>Pseudomonadati</taxon>
        <taxon>Pseudomonadota</taxon>
        <taxon>Alphaproteobacteria</taxon>
        <taxon>Sphingomonadales</taxon>
        <taxon>Sphingomonadaceae</taxon>
        <taxon>Novosphingobium</taxon>
    </lineage>
</organism>
<dbReference type="EMBL" id="JALHLF010000039">
    <property type="protein sequence ID" value="MCJ2183257.1"/>
    <property type="molecule type" value="Genomic_DNA"/>
</dbReference>
<gene>
    <name evidence="1" type="ORF">MTR62_11220</name>
</gene>
<protein>
    <submittedName>
        <fullName evidence="1">Uncharacterized protein</fullName>
    </submittedName>
</protein>
<proteinExistence type="predicted"/>
<comment type="caution">
    <text evidence="1">The sequence shown here is derived from an EMBL/GenBank/DDBJ whole genome shotgun (WGS) entry which is preliminary data.</text>
</comment>
<dbReference type="RefSeq" id="WP_244020863.1">
    <property type="nucleotide sequence ID" value="NZ_JALHLF010000039.1"/>
</dbReference>